<dbReference type="SUPFAM" id="SSF53335">
    <property type="entry name" value="S-adenosyl-L-methionine-dependent methyltransferases"/>
    <property type="match status" value="1"/>
</dbReference>
<evidence type="ECO:0000313" key="10">
    <source>
        <dbReference type="Proteomes" id="UP001595953"/>
    </source>
</evidence>
<evidence type="ECO:0000256" key="2">
    <source>
        <dbReference type="ARBA" id="ARBA00022679"/>
    </source>
</evidence>
<reference evidence="10" key="1">
    <citation type="journal article" date="2019" name="Int. J. Syst. Evol. Microbiol.">
        <title>The Global Catalogue of Microorganisms (GCM) 10K type strain sequencing project: providing services to taxonomists for standard genome sequencing and annotation.</title>
        <authorList>
            <consortium name="The Broad Institute Genomics Platform"/>
            <consortium name="The Broad Institute Genome Sequencing Center for Infectious Disease"/>
            <person name="Wu L."/>
            <person name="Ma J."/>
        </authorList>
    </citation>
    <scope>NUCLEOTIDE SEQUENCE [LARGE SCALE GENOMIC DNA]</scope>
    <source>
        <strain evidence="10">CCUG 63682</strain>
    </source>
</reference>
<dbReference type="PROSITE" id="PS51679">
    <property type="entry name" value="SAM_MT_C5"/>
    <property type="match status" value="1"/>
</dbReference>
<gene>
    <name evidence="9" type="primary">dcm</name>
    <name evidence="9" type="ORF">ACFO5O_04575</name>
</gene>
<proteinExistence type="inferred from homology"/>
<evidence type="ECO:0000256" key="7">
    <source>
        <dbReference type="RuleBase" id="RU000416"/>
    </source>
</evidence>
<dbReference type="Gene3D" id="3.40.50.150">
    <property type="entry name" value="Vaccinia Virus protein VP39"/>
    <property type="match status" value="1"/>
</dbReference>
<dbReference type="Gene3D" id="3.90.120.10">
    <property type="entry name" value="DNA Methylase, subunit A, domain 2"/>
    <property type="match status" value="1"/>
</dbReference>
<dbReference type="InterPro" id="IPR018117">
    <property type="entry name" value="C5_DNA_meth_AS"/>
</dbReference>
<dbReference type="InterPro" id="IPR029063">
    <property type="entry name" value="SAM-dependent_MTases_sf"/>
</dbReference>
<dbReference type="PANTHER" id="PTHR46098:SF1">
    <property type="entry name" value="TRNA (CYTOSINE(38)-C(5))-METHYLTRANSFERASE"/>
    <property type="match status" value="1"/>
</dbReference>
<sequence length="452" mass="52030">MNNKLRVVELFAGVGGFRLGLEGWKGLSSTSNYKNKLNQHYEIVWSNQFEPSTKRQHASEVYEERWGNKHHSRENIEVVIEKKFKNIPQHDLLVGGFPCQDYSVATTLKNSKGLVGKKGVLWWSIYNILKGQGDNAPSYLFLENVDRLLVSPASQRGRDFAIMLSCLNELGYAVEWRVINAADYGMPQRRRRVYILGYRKGTSIYQRIKNTSIKNFIFQNGVLSKAFPIKNFEYSIVSRGIDNDIQLLTKEFNLEKIKNPFFNTGLMLDGTYHTAKTEPNYYGEITNLGDIVIRPLSEIDKSYIINPRKKLKEPLVKVQIDGRKMVLNTELDMWKYLKGTKKEYRRNKALGYDYQYAEGAMSFPDELDNPSRTIITGEGGSSPSRFKHVIVQENTYRRLMPSELEKLNMFPKNHTKLDGVSDTKRAFLMGNALVVGVVEKIGQELYKQINLY</sequence>
<dbReference type="InterPro" id="IPR001525">
    <property type="entry name" value="C5_MeTfrase"/>
</dbReference>
<comment type="catalytic activity">
    <reaction evidence="5 8">
        <text>a 2'-deoxycytidine in DNA + S-adenosyl-L-methionine = a 5-methyl-2'-deoxycytidine in DNA + S-adenosyl-L-homocysteine + H(+)</text>
        <dbReference type="Rhea" id="RHEA:13681"/>
        <dbReference type="Rhea" id="RHEA-COMP:11369"/>
        <dbReference type="Rhea" id="RHEA-COMP:11370"/>
        <dbReference type="ChEBI" id="CHEBI:15378"/>
        <dbReference type="ChEBI" id="CHEBI:57856"/>
        <dbReference type="ChEBI" id="CHEBI:59789"/>
        <dbReference type="ChEBI" id="CHEBI:85452"/>
        <dbReference type="ChEBI" id="CHEBI:85454"/>
        <dbReference type="EC" id="2.1.1.37"/>
    </reaction>
</comment>
<dbReference type="Pfam" id="PF00145">
    <property type="entry name" value="DNA_methylase"/>
    <property type="match status" value="1"/>
</dbReference>
<comment type="caution">
    <text evidence="9">The sequence shown here is derived from an EMBL/GenBank/DDBJ whole genome shotgun (WGS) entry which is preliminary data.</text>
</comment>
<name>A0ABV9MZU4_9FLAO</name>
<dbReference type="RefSeq" id="WP_387961366.1">
    <property type="nucleotide sequence ID" value="NZ_JBHSGP010000008.1"/>
</dbReference>
<evidence type="ECO:0000256" key="8">
    <source>
        <dbReference type="RuleBase" id="RU000417"/>
    </source>
</evidence>
<accession>A0ABV9MZU4</accession>
<evidence type="ECO:0000256" key="1">
    <source>
        <dbReference type="ARBA" id="ARBA00022603"/>
    </source>
</evidence>
<dbReference type="NCBIfam" id="TIGR00675">
    <property type="entry name" value="dcm"/>
    <property type="match status" value="1"/>
</dbReference>
<dbReference type="PROSITE" id="PS00094">
    <property type="entry name" value="C5_MTASE_1"/>
    <property type="match status" value="1"/>
</dbReference>
<keyword evidence="4" id="KW-0680">Restriction system</keyword>
<evidence type="ECO:0000256" key="5">
    <source>
        <dbReference type="ARBA" id="ARBA00047422"/>
    </source>
</evidence>
<keyword evidence="10" id="KW-1185">Reference proteome</keyword>
<evidence type="ECO:0000256" key="3">
    <source>
        <dbReference type="ARBA" id="ARBA00022691"/>
    </source>
</evidence>
<organism evidence="9 10">
    <name type="scientific">Geojedonia litorea</name>
    <dbReference type="NCBI Taxonomy" id="1268269"/>
    <lineage>
        <taxon>Bacteria</taxon>
        <taxon>Pseudomonadati</taxon>
        <taxon>Bacteroidota</taxon>
        <taxon>Flavobacteriia</taxon>
        <taxon>Flavobacteriales</taxon>
        <taxon>Flavobacteriaceae</taxon>
        <taxon>Geojedonia</taxon>
    </lineage>
</organism>
<evidence type="ECO:0000256" key="4">
    <source>
        <dbReference type="ARBA" id="ARBA00022747"/>
    </source>
</evidence>
<feature type="active site" evidence="6">
    <location>
        <position position="99"/>
    </location>
</feature>
<dbReference type="InterPro" id="IPR050750">
    <property type="entry name" value="C5-MTase"/>
</dbReference>
<dbReference type="GO" id="GO:0032259">
    <property type="term" value="P:methylation"/>
    <property type="evidence" value="ECO:0007669"/>
    <property type="project" value="UniProtKB-KW"/>
</dbReference>
<evidence type="ECO:0000313" key="9">
    <source>
        <dbReference type="EMBL" id="MFC4721581.1"/>
    </source>
</evidence>
<dbReference type="GO" id="GO:0003886">
    <property type="term" value="F:DNA (cytosine-5-)-methyltransferase activity"/>
    <property type="evidence" value="ECO:0007669"/>
    <property type="project" value="UniProtKB-EC"/>
</dbReference>
<keyword evidence="2 6" id="KW-0808">Transferase</keyword>
<keyword evidence="1 6" id="KW-0489">Methyltransferase</keyword>
<protein>
    <recommendedName>
        <fullName evidence="8">Cytosine-specific methyltransferase</fullName>
        <ecNumber evidence="8">2.1.1.37</ecNumber>
    </recommendedName>
</protein>
<dbReference type="Proteomes" id="UP001595953">
    <property type="component" value="Unassembled WGS sequence"/>
</dbReference>
<dbReference type="EC" id="2.1.1.37" evidence="8"/>
<dbReference type="PANTHER" id="PTHR46098">
    <property type="entry name" value="TRNA (CYTOSINE(38)-C(5))-METHYLTRANSFERASE"/>
    <property type="match status" value="1"/>
</dbReference>
<keyword evidence="3 6" id="KW-0949">S-adenosyl-L-methionine</keyword>
<dbReference type="EMBL" id="JBHSGP010000008">
    <property type="protein sequence ID" value="MFC4721581.1"/>
    <property type="molecule type" value="Genomic_DNA"/>
</dbReference>
<evidence type="ECO:0000256" key="6">
    <source>
        <dbReference type="PROSITE-ProRule" id="PRU01016"/>
    </source>
</evidence>
<dbReference type="PRINTS" id="PR00105">
    <property type="entry name" value="C5METTRFRASE"/>
</dbReference>
<comment type="similarity">
    <text evidence="6 7">Belongs to the class I-like SAM-binding methyltransferase superfamily. C5-methyltransferase family.</text>
</comment>